<keyword evidence="1" id="KW-1133">Transmembrane helix</keyword>
<sequence>MAQRISGFVVTEEPSSRAHILRRVAAAVARCCFSAVASGCFIVIFIFLGGVVAIFARHAFLENQLFLVPISMTLTKDRVIGLIGGAMAMLMGAAMVLWL</sequence>
<keyword evidence="1" id="KW-0812">Transmembrane</keyword>
<dbReference type="RefSeq" id="WP_095575440.1">
    <property type="nucleotide sequence ID" value="NZ_CP060400.1"/>
</dbReference>
<dbReference type="Proteomes" id="UP001187425">
    <property type="component" value="Unassembled WGS sequence"/>
</dbReference>
<comment type="caution">
    <text evidence="2">The sequence shown here is derived from an EMBL/GenBank/DDBJ whole genome shotgun (WGS) entry which is preliminary data.</text>
</comment>
<name>A0AAW8ZWL1_9XANT</name>
<dbReference type="GeneID" id="55515318"/>
<evidence type="ECO:0000313" key="3">
    <source>
        <dbReference type="Proteomes" id="UP001187425"/>
    </source>
</evidence>
<dbReference type="AlphaFoldDB" id="A0AAW8ZWL1"/>
<accession>A0AAW8ZWL1</accession>
<reference evidence="2 3" key="1">
    <citation type="submission" date="2023-10" db="EMBL/GenBank/DDBJ databases">
        <title>A new tool for lettuce pathogen research.</title>
        <authorList>
            <person name="Horton K.N."/>
            <person name="Cseke L.J."/>
            <person name="Badiwe M."/>
            <person name="Tesfaye D."/>
            <person name="Klein A."/>
            <person name="Su J."/>
            <person name="Potnis N."/>
            <person name="Gassmann W."/>
        </authorList>
    </citation>
    <scope>NUCLEOTIDE SEQUENCE [LARGE SCALE GENOMIC DNA]</scope>
    <source>
        <strain evidence="2 3">JSKH1901</strain>
    </source>
</reference>
<gene>
    <name evidence="2" type="ORF">R4K57_20455</name>
</gene>
<evidence type="ECO:0000256" key="1">
    <source>
        <dbReference type="SAM" id="Phobius"/>
    </source>
</evidence>
<proteinExistence type="predicted"/>
<feature type="transmembrane region" description="Helical" evidence="1">
    <location>
        <begin position="80"/>
        <end position="98"/>
    </location>
</feature>
<feature type="transmembrane region" description="Helical" evidence="1">
    <location>
        <begin position="27"/>
        <end position="60"/>
    </location>
</feature>
<evidence type="ECO:0000313" key="2">
    <source>
        <dbReference type="EMBL" id="MDV7250721.1"/>
    </source>
</evidence>
<dbReference type="EMBL" id="JAWMQI010000107">
    <property type="protein sequence ID" value="MDV7250721.1"/>
    <property type="molecule type" value="Genomic_DNA"/>
</dbReference>
<protein>
    <submittedName>
        <fullName evidence="2">Uncharacterized protein</fullName>
    </submittedName>
</protein>
<organism evidence="2 3">
    <name type="scientific">Xanthomonas hortorum pv. vitians</name>
    <dbReference type="NCBI Taxonomy" id="83224"/>
    <lineage>
        <taxon>Bacteria</taxon>
        <taxon>Pseudomonadati</taxon>
        <taxon>Pseudomonadota</taxon>
        <taxon>Gammaproteobacteria</taxon>
        <taxon>Lysobacterales</taxon>
        <taxon>Lysobacteraceae</taxon>
        <taxon>Xanthomonas</taxon>
    </lineage>
</organism>
<keyword evidence="1" id="KW-0472">Membrane</keyword>